<comment type="caution">
    <text evidence="1">The sequence shown here is derived from an EMBL/GenBank/DDBJ whole genome shotgun (WGS) entry which is preliminary data.</text>
</comment>
<protein>
    <recommendedName>
        <fullName evidence="3">Adhesin-like protein</fullName>
    </recommendedName>
</protein>
<dbReference type="InterPro" id="IPR011050">
    <property type="entry name" value="Pectin_lyase_fold/virulence"/>
</dbReference>
<dbReference type="Proteomes" id="UP000762703">
    <property type="component" value="Unassembled WGS sequence"/>
</dbReference>
<dbReference type="InterPro" id="IPR008964">
    <property type="entry name" value="Invasin/intimin_cell_adhesion"/>
</dbReference>
<name>A0A8T3VNM0_9EURY</name>
<dbReference type="InterPro" id="IPR012334">
    <property type="entry name" value="Pectin_lyas_fold"/>
</dbReference>
<dbReference type="Gene3D" id="2.60.40.10">
    <property type="entry name" value="Immunoglobulins"/>
    <property type="match status" value="1"/>
</dbReference>
<dbReference type="InterPro" id="IPR013783">
    <property type="entry name" value="Ig-like_fold"/>
</dbReference>
<dbReference type="SMART" id="SM00710">
    <property type="entry name" value="PbH1"/>
    <property type="match status" value="20"/>
</dbReference>
<gene>
    <name evidence="1" type="ORF">E7Z73_11180</name>
</gene>
<organism evidence="1 2">
    <name type="scientific">Methanobrevibacter millerae</name>
    <dbReference type="NCBI Taxonomy" id="230361"/>
    <lineage>
        <taxon>Archaea</taxon>
        <taxon>Methanobacteriati</taxon>
        <taxon>Methanobacteriota</taxon>
        <taxon>Methanomada group</taxon>
        <taxon>Methanobacteria</taxon>
        <taxon>Methanobacteriales</taxon>
        <taxon>Methanobacteriaceae</taxon>
        <taxon>Methanobrevibacter</taxon>
    </lineage>
</organism>
<evidence type="ECO:0000313" key="2">
    <source>
        <dbReference type="Proteomes" id="UP000762703"/>
    </source>
</evidence>
<dbReference type="SUPFAM" id="SSF49373">
    <property type="entry name" value="Invasin/intimin cell-adhesion fragments"/>
    <property type="match status" value="1"/>
</dbReference>
<dbReference type="Gene3D" id="2.60.40.1120">
    <property type="entry name" value="Carboxypeptidase-like, regulatory domain"/>
    <property type="match status" value="3"/>
</dbReference>
<dbReference type="EMBL" id="SUTE01000104">
    <property type="protein sequence ID" value="MBE6506270.1"/>
    <property type="molecule type" value="Genomic_DNA"/>
</dbReference>
<accession>A0A8T3VNM0</accession>
<evidence type="ECO:0008006" key="3">
    <source>
        <dbReference type="Google" id="ProtNLM"/>
    </source>
</evidence>
<dbReference type="RefSeq" id="WP_303737939.1">
    <property type="nucleotide sequence ID" value="NZ_SUTE01000104.1"/>
</dbReference>
<reference evidence="1" key="1">
    <citation type="submission" date="2019-04" db="EMBL/GenBank/DDBJ databases">
        <title>Evolution of Biomass-Degrading Anaerobic Consortia Revealed by Metagenomics.</title>
        <authorList>
            <person name="Peng X."/>
        </authorList>
    </citation>
    <scope>NUCLEOTIDE SEQUENCE</scope>
    <source>
        <strain evidence="1">SIG12</strain>
    </source>
</reference>
<dbReference type="GO" id="GO:0030246">
    <property type="term" value="F:carbohydrate binding"/>
    <property type="evidence" value="ECO:0007669"/>
    <property type="project" value="InterPro"/>
</dbReference>
<dbReference type="InterPro" id="IPR013784">
    <property type="entry name" value="Carb-bd-like_fold"/>
</dbReference>
<proteinExistence type="predicted"/>
<sequence length="2664" mass="286246">MIESLYRGENIKTKYLALISIVLVLFTIGAVSAADDLDDTILADTASVDVSQYYVDSNVATTGDGSQSSPFKTIGEAIDLTADNKTVEIYLAGGTYSGENNTNFDISQNHQSAGGSISLIGSDSGVLIDLGDANKFIKLSQYGNLTVKNIKFTNFTSPTLTTYNDAIIWSDGWLNVDNCDFTGSITYSIYGTNDVYISNSRFYNNTGHTDVYARAYNGWTWYALNVVINNCNFTNDKVRYQVINLGQSNTAVFEVKNCLFENTSRAINQDGRGVSHIENCKFLNVRADADSNQDGGAMKLGSNYNSATAYVSNCEFINTTATRYGAAIYVSGDIYLSNNTAKGNTAMDGDFIYLNPQNSNFKTTTYLTVLNNETVEIDSSLIPLTATLVDDMGNSISGAKITFYIDDTQVGGQTQLINGTAKYDYKAFLIGNHTVSAKYNTDCVVNTATLICNPESNKKIYISKDGDDDTGDGSEAKPYASIEKGMEVAEETYNSTIYVKAGTYDYLNYHKVDIIGLKYNIIGYGGEVIIDMKDTTSFGSFKNADITFSNLKFINGYNEYIDWNEENIFNFGVGNYTFINCTFENNHPYDGYAVISGSQNIISCVFKDNSGVDGDFVSAINGYKVNVVNSTFYNYADSYYPSIQASILNVSGSRFIGGRAIQIDGEKLPTHITSCEFIGVTSNFINMYRSAIIMDNCEVINSTNVFMSATRVSGTTEQNNITNNKFINCTSNGIIRSYEGYVFEANNTMIDCGSTPIANLYSSAQMLNHLNIEILENKTIEIESFGATVKISVTDDEGNIINLGRLTVYLNDESIGTASLNENTGLLELNYKKLLDGTYIVNAISPVSNNYTVKTATLVITPLMKSELWVDLTGDDETGDGSQAKPYRTLDHAMEMAGAYENIIHMGSGVFNIASPLKIVTGGGILNIVGDNTVIDLESNSRFIDSISSDSVVILENLDIINGYATSNSGTIQNGGNLTVNNVSFINSVSAASWNGGGAIYSSNELYVLNSKFINCTAYQGGAIYNTGYLYLENNTIDNVVATSGTGNYVFTTNNVDNVIVTVMNNGTYDIDGSFTLNATVTDDMGNPISAQGQNNAFKTIFYLNGIEAASAYLGNGIVTTSNINLKLNGQYIASAVFGTVENVVYKTATLNFVNNESLSDAWVSKDGNDETGDGSEANPFATIGKALQSVLSIGSTIHVKEGTYIFTSQQLISNLMDLTIKGEDDGVIISGNNQNKLFKIDAASSVTFDNLRLTEGRFGVDDGTDQGVIQNNGKLYINNCTIDNHYYSVNYRFYDSLRSVAVLNTGTLIVNNTLFKDNAYVVDSYNNDGGKGAAIYSTGTLEVYNSDFECNSLKPGSSGASLGAAIYATNGIILKNSNFINNTIDNSNTFWGAVVYVTGGTQTIIDNCNFNENFVQNKNTGQYGSGSVISAGSNAIISNSTFNLNKLNAVRFTGIVDNISVTNGEGGVYIDKGTVKNSYFNNITGYVFSAYGRNDASAINNVITNVNGSAIQMNSYVNDPIYEFTVTNNTFINISAVKGAIAAINYGIVNIYNNTIINNTASDYADYIIVGRDGLGIVKGSDYKIIFNDNSTTFIDGNKIKLNATIMDSDGNIVYNARIFFVLDDVSLGFADIGRDGYAYLESSTSLNGTHIISGYSNNVVDPEILTGTLTISQIDNIVVYVDASMGDDETGDGSEDNPFKSLSKGLEVASSANDGTVYIVGDYYGGELNYNIDVLLSPKTNLTIIGIGEEDVFIDLTNASYLFKIVNAINSDYSNFVMKNVIIANLETDNEYPIRLDYVETELDNVIFENITSNSRTIITPSCDNVILTNCVFRNIPYCSGLISNPGTKNLTIVNVCVYNSSYDNGFGVAENTYISNVSFVNNTGSCIACGGGSSIVELLIENSIFIDNAGAEYHGGVVIYNIARSNHVNVTNCVIVNNYSPRGGHFAQGYGNGLVCDNNWWGTNSDPNRITDLIANLDYKINNWVVADVTPSELPIKKNSTITVKFLSNDGSELENVLPARVVEAIADSAIFENGQNNISYTINGNEVSFTVLPDAFGTVNLTIDNQEFTLNIVKANSTVLLDVFDTTTVDGLTAVATVNDDATGEVVFTLSNGESYTVNIINGAATLFLDTISAGEYNITAVYGGDDLYNGNEASASFKVTDIIVSAADVKFAYKDPNAELVAVVTDENGNPLVVNLNVEFNGENSTVTTDADGQAIIPIGNLTPGKYNAVISYQGSSKTASANALVTVTKAATSISADDVNIAYKDPNGEIVATIISEHGKGLAVNLNVELNGKTYTVRTDSNGQAVIPVGNLTPGKYNAKISYKGSSNYKASSATVLVTVTKAATSIDAGDVNIAYRDPSGELVATITSEHGKTLIVNLNIELNGKTYTVRTDSNGQAVLSLYDVTPGTYDAKISYKGSSNYKASTTTAKVTVTKSATSIDAGDVSIAYRDPTGELVATVTNEHGKTLVVTLSIELNGKTYNVRTDANGQAVLSLYDVTPGTYDAKISYKGSSNYKGFTTTAKVVVTKAATSIDAGDVNIAYRDPTGELVATVTNEHGKALIVTVNIELNGKTYNVRTDANGQAVLSLYDVTPGTYDVKISYKGSSNYKAASTTAKVVVTKSDTMISAPDVSVAYGDPDGKLVSTIVNEHGKPLVVNM</sequence>
<dbReference type="SUPFAM" id="SSF49452">
    <property type="entry name" value="Starch-binding domain-like"/>
    <property type="match status" value="1"/>
</dbReference>
<evidence type="ECO:0000313" key="1">
    <source>
        <dbReference type="EMBL" id="MBE6506270.1"/>
    </source>
</evidence>
<dbReference type="Gene3D" id="2.160.20.10">
    <property type="entry name" value="Single-stranded right-handed beta-helix, Pectin lyase-like"/>
    <property type="match status" value="3"/>
</dbReference>
<feature type="non-terminal residue" evidence="1">
    <location>
        <position position="2664"/>
    </location>
</feature>
<dbReference type="SUPFAM" id="SSF51126">
    <property type="entry name" value="Pectin lyase-like"/>
    <property type="match status" value="5"/>
</dbReference>
<dbReference type="Gene3D" id="3.30.1910.20">
    <property type="entry name" value="asparaginyl-tRNA synthetase, N-terminal domain"/>
    <property type="match status" value="2"/>
</dbReference>
<dbReference type="InterPro" id="IPR006626">
    <property type="entry name" value="PbH1"/>
</dbReference>